<evidence type="ECO:0000256" key="2">
    <source>
        <dbReference type="SAM" id="SignalP"/>
    </source>
</evidence>
<organism evidence="5 6">
    <name type="scientific">Rhodococcus sovatensis</name>
    <dbReference type="NCBI Taxonomy" id="1805840"/>
    <lineage>
        <taxon>Bacteria</taxon>
        <taxon>Bacillati</taxon>
        <taxon>Actinomycetota</taxon>
        <taxon>Actinomycetes</taxon>
        <taxon>Mycobacteriales</taxon>
        <taxon>Nocardiaceae</taxon>
        <taxon>Rhodococcus</taxon>
    </lineage>
</organism>
<keyword evidence="2" id="KW-0732">Signal</keyword>
<dbReference type="EMBL" id="CP147846">
    <property type="protein sequence ID" value="WXG71637.1"/>
    <property type="molecule type" value="Genomic_DNA"/>
</dbReference>
<dbReference type="GO" id="GO:0016787">
    <property type="term" value="F:hydrolase activity"/>
    <property type="evidence" value="ECO:0007669"/>
    <property type="project" value="UniProtKB-KW"/>
</dbReference>
<reference evidence="5 6" key="1">
    <citation type="submission" date="2024-03" db="EMBL/GenBank/DDBJ databases">
        <title>Natural products discovery in diverse microorganisms through a two-stage MS feature dereplication strategy.</title>
        <authorList>
            <person name="Zhang R."/>
        </authorList>
    </citation>
    <scope>NUCLEOTIDE SEQUENCE [LARGE SCALE GENOMIC DNA]</scope>
    <source>
        <strain evidence="5 6">18930</strain>
    </source>
</reference>
<dbReference type="InterPro" id="IPR029058">
    <property type="entry name" value="AB_hydrolase_fold"/>
</dbReference>
<gene>
    <name evidence="5" type="ORF">WDS16_10555</name>
</gene>
<dbReference type="PROSITE" id="PS51257">
    <property type="entry name" value="PROKAR_LIPOPROTEIN"/>
    <property type="match status" value="1"/>
</dbReference>
<sequence>MQNRSLLVSIVCLSLLTAACGAGPSSRPDVAVLQNSPGQPENTEPADTEPAIPPLQVPVTDLPWRDCTTETLDRYDFTPRTPGLILECADFEAPVDASGQMFGSFSVGTMRARLDRTPADAAPMVLTSGSDRSSIETLTDMAAGQGATFLAAHPIVAIDRRGIGRSAAVDCTKSDARAALADLGQFERTGGDSVDRAVTAGRDATIECTDLLQPQELAFASSYAADDLEQLRIGWGVDALGIIGTGNGATTALAYAAQHPDRVARLILDSPNGLGIDQMTAAEQKTQGREAAFTAFSGRCVALDCSLGDDPRAAVADLVAQSAAGTLAPVSTHGLLNGIAYALTSSTGDPSQRALELADTLSSARSGNTAALQELASRASDAYGTDGQFVARCTDGQQWPSPQAVRDVGTSWAQLYPIFGIDAALAALTCSSWPTAPAAPLPSTVPIPVLLLSGAADSVVGNAGFASVTGIVAATGARSSAMTWQGAGHPALGGSQCIQSAAVTYAQDGTLPPDGSVCPA</sequence>
<dbReference type="Proteomes" id="UP001432000">
    <property type="component" value="Chromosome"/>
</dbReference>
<proteinExistence type="predicted"/>
<dbReference type="RefSeq" id="WP_338893333.1">
    <property type="nucleotide sequence ID" value="NZ_CP147846.1"/>
</dbReference>
<keyword evidence="5" id="KW-0378">Hydrolase</keyword>
<feature type="compositionally biased region" description="Polar residues" evidence="1">
    <location>
        <begin position="33"/>
        <end position="42"/>
    </location>
</feature>
<evidence type="ECO:0000313" key="5">
    <source>
        <dbReference type="EMBL" id="WXG71637.1"/>
    </source>
</evidence>
<keyword evidence="6" id="KW-1185">Reference proteome</keyword>
<evidence type="ECO:0000259" key="4">
    <source>
        <dbReference type="Pfam" id="PF08386"/>
    </source>
</evidence>
<feature type="chain" id="PRO_5046842803" evidence="2">
    <location>
        <begin position="22"/>
        <end position="520"/>
    </location>
</feature>
<dbReference type="InterPro" id="IPR013595">
    <property type="entry name" value="Pept_S33_TAP-like_C"/>
</dbReference>
<dbReference type="Pfam" id="PF08386">
    <property type="entry name" value="Abhydrolase_4"/>
    <property type="match status" value="1"/>
</dbReference>
<accession>A0ABZ2PRX6</accession>
<evidence type="ECO:0000256" key="1">
    <source>
        <dbReference type="SAM" id="MobiDB-lite"/>
    </source>
</evidence>
<dbReference type="Gene3D" id="3.40.50.1820">
    <property type="entry name" value="alpha/beta hydrolase"/>
    <property type="match status" value="1"/>
</dbReference>
<name>A0ABZ2PRX6_9NOCA</name>
<feature type="domain" description="AB hydrolase-1" evidence="3">
    <location>
        <begin position="153"/>
        <end position="278"/>
    </location>
</feature>
<evidence type="ECO:0000259" key="3">
    <source>
        <dbReference type="Pfam" id="PF00561"/>
    </source>
</evidence>
<feature type="region of interest" description="Disordered" evidence="1">
    <location>
        <begin position="26"/>
        <end position="60"/>
    </location>
</feature>
<evidence type="ECO:0000313" key="6">
    <source>
        <dbReference type="Proteomes" id="UP001432000"/>
    </source>
</evidence>
<dbReference type="SUPFAM" id="SSF53474">
    <property type="entry name" value="alpha/beta-Hydrolases"/>
    <property type="match status" value="1"/>
</dbReference>
<feature type="signal peptide" evidence="2">
    <location>
        <begin position="1"/>
        <end position="21"/>
    </location>
</feature>
<protein>
    <submittedName>
        <fullName evidence="5">Alpha/beta fold hydrolase</fullName>
    </submittedName>
</protein>
<dbReference type="InterPro" id="IPR000073">
    <property type="entry name" value="AB_hydrolase_1"/>
</dbReference>
<feature type="domain" description="Peptidase S33 tripeptidyl aminopeptidase-like C-terminal" evidence="4">
    <location>
        <begin position="417"/>
        <end position="518"/>
    </location>
</feature>
<dbReference type="Pfam" id="PF00561">
    <property type="entry name" value="Abhydrolase_1"/>
    <property type="match status" value="1"/>
</dbReference>